<dbReference type="AlphaFoldDB" id="A0A7Y3WVN5"/>
<reference evidence="1 2" key="1">
    <citation type="submission" date="2018-11" db="EMBL/GenBank/DDBJ databases">
        <title>Genome sequencing and analysis.</title>
        <authorList>
            <person name="Huang Y.-T."/>
        </authorList>
    </citation>
    <scope>NUCLEOTIDE SEQUENCE [LARGE SCALE GENOMIC DNA]</scope>
    <source>
        <strain evidence="1 2">SHIN</strain>
    </source>
</reference>
<sequence>MFDLSEIKINLDAMECEIRHPATGEVLKGKDGPFVILLHGQDSEIYKKHARKLLNARMNAGKKKMRVEDIEREALDQLVSLTVGWRHLIWAGKPLEYTPDEARRLYSNGEYSWLREQVETFIADRSNFLPKSPES</sequence>
<dbReference type="EMBL" id="PKQI01000002">
    <property type="protein sequence ID" value="NNV20530.1"/>
    <property type="molecule type" value="Genomic_DNA"/>
</dbReference>
<protein>
    <recommendedName>
        <fullName evidence="3">Tail assembly chaperone</fullName>
    </recommendedName>
</protein>
<comment type="caution">
    <text evidence="1">The sequence shown here is derived from an EMBL/GenBank/DDBJ whole genome shotgun (WGS) entry which is preliminary data.</text>
</comment>
<accession>A0A7Y3WVN5</accession>
<dbReference type="Proteomes" id="UP000526233">
    <property type="component" value="Unassembled WGS sequence"/>
</dbReference>
<proteinExistence type="predicted"/>
<evidence type="ECO:0008006" key="3">
    <source>
        <dbReference type="Google" id="ProtNLM"/>
    </source>
</evidence>
<organism evidence="1 2">
    <name type="scientific">Brucella pseudogrignonensis</name>
    <dbReference type="NCBI Taxonomy" id="419475"/>
    <lineage>
        <taxon>Bacteria</taxon>
        <taxon>Pseudomonadati</taxon>
        <taxon>Pseudomonadota</taxon>
        <taxon>Alphaproteobacteria</taxon>
        <taxon>Hyphomicrobiales</taxon>
        <taxon>Brucellaceae</taxon>
        <taxon>Brucella/Ochrobactrum group</taxon>
        <taxon>Brucella</taxon>
    </lineage>
</organism>
<gene>
    <name evidence="1" type="ORF">EHE22_08845</name>
</gene>
<evidence type="ECO:0000313" key="1">
    <source>
        <dbReference type="EMBL" id="NNV20530.1"/>
    </source>
</evidence>
<name>A0A7Y3WVN5_9HYPH</name>
<dbReference type="RefSeq" id="WP_171379849.1">
    <property type="nucleotide sequence ID" value="NZ_PKQI01000002.1"/>
</dbReference>
<evidence type="ECO:0000313" key="2">
    <source>
        <dbReference type="Proteomes" id="UP000526233"/>
    </source>
</evidence>